<name>A0ABS7JII7_9SPHN</name>
<accession>A0ABS7JII7</accession>
<dbReference type="InterPro" id="IPR021333">
    <property type="entry name" value="DUF2946"/>
</dbReference>
<proteinExistence type="predicted"/>
<keyword evidence="3" id="KW-1185">Reference proteome</keyword>
<keyword evidence="1" id="KW-1133">Transmembrane helix</keyword>
<keyword evidence="1" id="KW-0812">Transmembrane</keyword>
<protein>
    <recommendedName>
        <fullName evidence="4">DUF2946 domain-containing protein</fullName>
    </recommendedName>
</protein>
<feature type="transmembrane region" description="Helical" evidence="1">
    <location>
        <begin position="96"/>
        <end position="119"/>
    </location>
</feature>
<keyword evidence="1" id="KW-0472">Membrane</keyword>
<dbReference type="Proteomes" id="UP000776651">
    <property type="component" value="Unassembled WGS sequence"/>
</dbReference>
<evidence type="ECO:0000313" key="2">
    <source>
        <dbReference type="EMBL" id="MBX7488600.1"/>
    </source>
</evidence>
<gene>
    <name evidence="2" type="ORF">K3177_08745</name>
</gene>
<dbReference type="EMBL" id="JAIGNQ010000002">
    <property type="protein sequence ID" value="MBX7488600.1"/>
    <property type="molecule type" value="Genomic_DNA"/>
</dbReference>
<comment type="caution">
    <text evidence="2">The sequence shown here is derived from an EMBL/GenBank/DDBJ whole genome shotgun (WGS) entry which is preliminary data.</text>
</comment>
<organism evidence="2 3">
    <name type="scientific">Qipengyuania pacifica</name>
    <dbReference type="NCBI Taxonomy" id="2860199"/>
    <lineage>
        <taxon>Bacteria</taxon>
        <taxon>Pseudomonadati</taxon>
        <taxon>Pseudomonadota</taxon>
        <taxon>Alphaproteobacteria</taxon>
        <taxon>Sphingomonadales</taxon>
        <taxon>Erythrobacteraceae</taxon>
        <taxon>Qipengyuania</taxon>
    </lineage>
</organism>
<dbReference type="RefSeq" id="WP_221597920.1">
    <property type="nucleotide sequence ID" value="NZ_JAIGNQ010000002.1"/>
</dbReference>
<evidence type="ECO:0000256" key="1">
    <source>
        <dbReference type="SAM" id="Phobius"/>
    </source>
</evidence>
<dbReference type="Pfam" id="PF11162">
    <property type="entry name" value="DUF2946"/>
    <property type="match status" value="1"/>
</dbReference>
<reference evidence="2 3" key="1">
    <citation type="submission" date="2021-08" db="EMBL/GenBank/DDBJ databases">
        <title>Comparative Genomics Analysis of the Genus Qipengyuania Reveals Extensive Genetic Diversity and Metabolic Versatility, Including the Description of Fifteen Novel Species.</title>
        <authorList>
            <person name="Liu Y."/>
        </authorList>
    </citation>
    <scope>NUCLEOTIDE SEQUENCE [LARGE SCALE GENOMIC DNA]</scope>
    <source>
        <strain evidence="2 3">GH25</strain>
    </source>
</reference>
<evidence type="ECO:0008006" key="4">
    <source>
        <dbReference type="Google" id="ProtNLM"/>
    </source>
</evidence>
<evidence type="ECO:0000313" key="3">
    <source>
        <dbReference type="Proteomes" id="UP000776651"/>
    </source>
</evidence>
<sequence length="136" mass="14423">MQPLRALIRDHRHLALALLLLAFCIKAAIPSGFMVSASPDTVLTVTICADGSDGLKQAQIVLPSKDRGSKHHDGAKKGEHCAFSGLAKVAVAGADVILLALAFAFILELGLATISRLPFREFSYLRPPLRGPPAVT</sequence>